<proteinExistence type="predicted"/>
<evidence type="ECO:0000313" key="2">
    <source>
        <dbReference type="EMBL" id="CRL09788.1"/>
    </source>
</evidence>
<protein>
    <submittedName>
        <fullName evidence="2">Protein required for attachment to host cells</fullName>
    </submittedName>
</protein>
<evidence type="ECO:0000313" key="3">
    <source>
        <dbReference type="Proteomes" id="UP000043764"/>
    </source>
</evidence>
<reference evidence="2 3" key="1">
    <citation type="submission" date="2015-05" db="EMBL/GenBank/DDBJ databases">
        <authorList>
            <person name="Rodrigo-Torres Lidia"/>
            <person name="Arahal R.David."/>
        </authorList>
    </citation>
    <scope>NUCLEOTIDE SEQUENCE [LARGE SCALE GENOMIC DNA]</scope>
    <source>
        <strain evidence="2 3">CECT 7321</strain>
    </source>
</reference>
<dbReference type="Proteomes" id="UP000043764">
    <property type="component" value="Unassembled WGS sequence"/>
</dbReference>
<keyword evidence="3" id="KW-1185">Reference proteome</keyword>
<name>A0A0H5D8W8_9RHOB</name>
<dbReference type="STRING" id="481446.NIT7645_00401"/>
<gene>
    <name evidence="2" type="ORF">NIT7321_00622</name>
</gene>
<accession>A0A0H5D8W8</accession>
<evidence type="ECO:0000256" key="1">
    <source>
        <dbReference type="SAM" id="MobiDB-lite"/>
    </source>
</evidence>
<dbReference type="InterPro" id="IPR041374">
    <property type="entry name" value="BaeRF_family12"/>
</dbReference>
<dbReference type="Pfam" id="PF18856">
    <property type="entry name" value="baeRF_family12"/>
    <property type="match status" value="1"/>
</dbReference>
<dbReference type="OrthoDB" id="9812459at2"/>
<organism evidence="2 3">
    <name type="scientific">Phaeobacter italicus</name>
    <dbReference type="NCBI Taxonomy" id="481446"/>
    <lineage>
        <taxon>Bacteria</taxon>
        <taxon>Pseudomonadati</taxon>
        <taxon>Pseudomonadota</taxon>
        <taxon>Alphaproteobacteria</taxon>
        <taxon>Rhodobacterales</taxon>
        <taxon>Roseobacteraceae</taxon>
        <taxon>Phaeobacter</taxon>
    </lineage>
</organism>
<dbReference type="EMBL" id="CVRL01000006">
    <property type="protein sequence ID" value="CRL09788.1"/>
    <property type="molecule type" value="Genomic_DNA"/>
</dbReference>
<feature type="region of interest" description="Disordered" evidence="1">
    <location>
        <begin position="22"/>
        <end position="67"/>
    </location>
</feature>
<dbReference type="RefSeq" id="WP_008561319.1">
    <property type="nucleotide sequence ID" value="NZ_CAKZKN010000062.1"/>
</dbReference>
<sequence length="150" mass="16632">MSGLKHGSYVLVADSEKALLLENMTDAQNPNLEVRKKEEQDNPSDIEQSANRPGRMHDGGVGQRSALDDTDWHELAKERFADDIAELLYARAHKGKLGPIVLVAAPQVLGDLRDKLHKEVQDLVIAEIPKNLTNHPIDKIEEIVTQELAA</sequence>
<dbReference type="AlphaFoldDB" id="A0A0H5D8W8"/>